<keyword evidence="3" id="KW-1185">Reference proteome</keyword>
<accession>A0A5C6TZ82</accession>
<evidence type="ECO:0000256" key="1">
    <source>
        <dbReference type="SAM" id="MobiDB-lite"/>
    </source>
</evidence>
<feature type="compositionally biased region" description="Low complexity" evidence="1">
    <location>
        <begin position="137"/>
        <end position="150"/>
    </location>
</feature>
<organism evidence="2 3">
    <name type="scientific">Piscinibacter aquaticus</name>
    <dbReference type="NCBI Taxonomy" id="392597"/>
    <lineage>
        <taxon>Bacteria</taxon>
        <taxon>Pseudomonadati</taxon>
        <taxon>Pseudomonadota</taxon>
        <taxon>Betaproteobacteria</taxon>
        <taxon>Burkholderiales</taxon>
        <taxon>Sphaerotilaceae</taxon>
        <taxon>Piscinibacter</taxon>
    </lineage>
</organism>
<dbReference type="EMBL" id="VOPW01000001">
    <property type="protein sequence ID" value="TXC65699.1"/>
    <property type="molecule type" value="Genomic_DNA"/>
</dbReference>
<protein>
    <recommendedName>
        <fullName evidence="4">Retention module-containing protein</fullName>
    </recommendedName>
</protein>
<reference evidence="2 3" key="1">
    <citation type="submission" date="2019-08" db="EMBL/GenBank/DDBJ databases">
        <authorList>
            <person name="Khan S.A."/>
            <person name="Jeon C.O."/>
            <person name="Jeong S.E."/>
        </authorList>
    </citation>
    <scope>NUCLEOTIDE SEQUENCE [LARGE SCALE GENOMIC DNA]</scope>
    <source>
        <strain evidence="3">IMCC1728</strain>
    </source>
</reference>
<dbReference type="Proteomes" id="UP000321832">
    <property type="component" value="Unassembled WGS sequence"/>
</dbReference>
<evidence type="ECO:0008006" key="4">
    <source>
        <dbReference type="Google" id="ProtNLM"/>
    </source>
</evidence>
<sequence length="175" mass="17702">MVRQGDQILTTQDGIVQIDNGDAPVRAAEGKAPAASDDVDQAITALNRGDRDAAPAAGTAGGGEGSMQEGLRVDRIAENLTGGEVPRSTSDAELRLLTADTGSTATGSPSQGGGNLPPLDVPFSAISSAEEGAPANLGLTAPTGAAAGGTVRVDQSRRWARSARPMARWSRPARC</sequence>
<comment type="caution">
    <text evidence="2">The sequence shown here is derived from an EMBL/GenBank/DDBJ whole genome shotgun (WGS) entry which is preliminary data.</text>
</comment>
<feature type="region of interest" description="Disordered" evidence="1">
    <location>
        <begin position="48"/>
        <end position="93"/>
    </location>
</feature>
<feature type="region of interest" description="Disordered" evidence="1">
    <location>
        <begin position="137"/>
        <end position="175"/>
    </location>
</feature>
<proteinExistence type="predicted"/>
<evidence type="ECO:0000313" key="2">
    <source>
        <dbReference type="EMBL" id="TXC65699.1"/>
    </source>
</evidence>
<evidence type="ECO:0000313" key="3">
    <source>
        <dbReference type="Proteomes" id="UP000321832"/>
    </source>
</evidence>
<gene>
    <name evidence="2" type="ORF">FSC37_05440</name>
</gene>
<name>A0A5C6TZ82_9BURK</name>
<dbReference type="AlphaFoldDB" id="A0A5C6TZ82"/>